<dbReference type="EMBL" id="OU503055">
    <property type="protein sequence ID" value="CAI9784345.1"/>
    <property type="molecule type" value="Genomic_DNA"/>
</dbReference>
<dbReference type="AlphaFoldDB" id="A0AAD2EE21"/>
<evidence type="ECO:0000313" key="3">
    <source>
        <dbReference type="EMBL" id="CAI9784345.1"/>
    </source>
</evidence>
<evidence type="ECO:0000313" key="4">
    <source>
        <dbReference type="Proteomes" id="UP000834106"/>
    </source>
</evidence>
<name>A0AAD2EE21_9LAMI</name>
<dbReference type="InterPro" id="IPR039607">
    <property type="entry name" value="VQ_8/17/18/20/21/25"/>
</dbReference>
<keyword evidence="4" id="KW-1185">Reference proteome</keyword>
<organism evidence="3 4">
    <name type="scientific">Fraxinus pennsylvanica</name>
    <dbReference type="NCBI Taxonomy" id="56036"/>
    <lineage>
        <taxon>Eukaryota</taxon>
        <taxon>Viridiplantae</taxon>
        <taxon>Streptophyta</taxon>
        <taxon>Embryophyta</taxon>
        <taxon>Tracheophyta</taxon>
        <taxon>Spermatophyta</taxon>
        <taxon>Magnoliopsida</taxon>
        <taxon>eudicotyledons</taxon>
        <taxon>Gunneridae</taxon>
        <taxon>Pentapetalae</taxon>
        <taxon>asterids</taxon>
        <taxon>lamiids</taxon>
        <taxon>Lamiales</taxon>
        <taxon>Oleaceae</taxon>
        <taxon>Oleeae</taxon>
        <taxon>Fraxinus</taxon>
    </lineage>
</organism>
<reference evidence="3" key="1">
    <citation type="submission" date="2023-05" db="EMBL/GenBank/DDBJ databases">
        <authorList>
            <person name="Huff M."/>
        </authorList>
    </citation>
    <scope>NUCLEOTIDE SEQUENCE</scope>
</reference>
<accession>A0AAD2EE21</accession>
<dbReference type="PANTHER" id="PTHR33143">
    <property type="entry name" value="F16F4.1 PROTEIN-RELATED"/>
    <property type="match status" value="1"/>
</dbReference>
<dbReference type="PANTHER" id="PTHR33143:SF60">
    <property type="entry name" value="VQ DOMAIN-CONTAINING PROTEIN"/>
    <property type="match status" value="1"/>
</dbReference>
<feature type="region of interest" description="Disordered" evidence="1">
    <location>
        <begin position="1"/>
        <end position="24"/>
    </location>
</feature>
<feature type="compositionally biased region" description="Low complexity" evidence="1">
    <location>
        <begin position="1"/>
        <end position="12"/>
    </location>
</feature>
<dbReference type="InterPro" id="IPR008889">
    <property type="entry name" value="VQ"/>
</dbReference>
<sequence length="235" mass="26548">MGKKSSQSSMKISKNDKKQQHPLNGLIKNLRPKVYIIDSSNFKNLVQELTGNGIGNENPSVLISSPPPPFVSTSPPVEEVRSILEIEDHAYQENGLEFSFDSSTCFSTPSESPDLQYRPPDPMNHILENSKNMIFSSQYGDIDYAYQENSLQFSFDCSCTKSCGTDSPDLQYRPPEPMNYKLENPQNMDISSQYGNIDSLLLEMDQISNYPIDDTCYARIQQEVCAYDYDFSGLI</sequence>
<protein>
    <recommendedName>
        <fullName evidence="2">VQ domain-containing protein</fullName>
    </recommendedName>
</protein>
<dbReference type="Proteomes" id="UP000834106">
    <property type="component" value="Chromosome 20"/>
</dbReference>
<dbReference type="Pfam" id="PF05678">
    <property type="entry name" value="VQ"/>
    <property type="match status" value="1"/>
</dbReference>
<dbReference type="GO" id="GO:0005634">
    <property type="term" value="C:nucleus"/>
    <property type="evidence" value="ECO:0007669"/>
    <property type="project" value="TreeGrafter"/>
</dbReference>
<gene>
    <name evidence="3" type="ORF">FPE_LOCUS31775</name>
</gene>
<evidence type="ECO:0000256" key="1">
    <source>
        <dbReference type="SAM" id="MobiDB-lite"/>
    </source>
</evidence>
<evidence type="ECO:0000259" key="2">
    <source>
        <dbReference type="Pfam" id="PF05678"/>
    </source>
</evidence>
<proteinExistence type="predicted"/>
<feature type="domain" description="VQ" evidence="2">
    <location>
        <begin position="32"/>
        <end position="51"/>
    </location>
</feature>